<comment type="caution">
    <text evidence="1">The sequence shown here is derived from an EMBL/GenBank/DDBJ whole genome shotgun (WGS) entry which is preliminary data.</text>
</comment>
<evidence type="ECO:0000313" key="2">
    <source>
        <dbReference type="Proteomes" id="UP000295611"/>
    </source>
</evidence>
<protein>
    <submittedName>
        <fullName evidence="1">DUF2917 family protein</fullName>
    </submittedName>
</protein>
<dbReference type="AlphaFoldDB" id="A0A4R7B117"/>
<reference evidence="1 2" key="1">
    <citation type="submission" date="2019-03" db="EMBL/GenBank/DDBJ databases">
        <title>Genomic Encyclopedia of Type Strains, Phase III (KMG-III): the genomes of soil and plant-associated and newly described type strains.</title>
        <authorList>
            <person name="Whitman W."/>
        </authorList>
    </citation>
    <scope>NUCLEOTIDE SEQUENCE [LARGE SCALE GENOMIC DNA]</scope>
    <source>
        <strain evidence="1 2">CECT 8976</strain>
    </source>
</reference>
<dbReference type="InterPro" id="IPR021317">
    <property type="entry name" value="DUF2917"/>
</dbReference>
<sequence>MQTLLLTPSRLIWLSRHRGETILCRQGRVWLSHAGQDVILEAGQSWRFAPGERRALAQSLGGDVFLTQTAPGWRA</sequence>
<dbReference type="Pfam" id="PF11142">
    <property type="entry name" value="DUF2917"/>
    <property type="match status" value="1"/>
</dbReference>
<dbReference type="SUPFAM" id="SSF51182">
    <property type="entry name" value="RmlC-like cupins"/>
    <property type="match status" value="1"/>
</dbReference>
<dbReference type="EMBL" id="SNZP01000010">
    <property type="protein sequence ID" value="TDR76579.1"/>
    <property type="molecule type" value="Genomic_DNA"/>
</dbReference>
<accession>A0A4R7B117</accession>
<proteinExistence type="predicted"/>
<dbReference type="InterPro" id="IPR011051">
    <property type="entry name" value="RmlC_Cupin_sf"/>
</dbReference>
<gene>
    <name evidence="1" type="ORF">DFP86_1104</name>
</gene>
<evidence type="ECO:0000313" key="1">
    <source>
        <dbReference type="EMBL" id="TDR76579.1"/>
    </source>
</evidence>
<name>A0A4R7B117_9NEIS</name>
<dbReference type="OrthoDB" id="8592209at2"/>
<keyword evidence="2" id="KW-1185">Reference proteome</keyword>
<organism evidence="1 2">
    <name type="scientific">Paludibacterium purpuratum</name>
    <dbReference type="NCBI Taxonomy" id="1144873"/>
    <lineage>
        <taxon>Bacteria</taxon>
        <taxon>Pseudomonadati</taxon>
        <taxon>Pseudomonadota</taxon>
        <taxon>Betaproteobacteria</taxon>
        <taxon>Neisseriales</taxon>
        <taxon>Chromobacteriaceae</taxon>
        <taxon>Paludibacterium</taxon>
    </lineage>
</organism>
<dbReference type="RefSeq" id="WP_133681740.1">
    <property type="nucleotide sequence ID" value="NZ_SNZP01000010.1"/>
</dbReference>
<dbReference type="Proteomes" id="UP000295611">
    <property type="component" value="Unassembled WGS sequence"/>
</dbReference>